<feature type="non-terminal residue" evidence="2">
    <location>
        <position position="1"/>
    </location>
</feature>
<keyword evidence="3" id="KW-1185">Reference proteome</keyword>
<evidence type="ECO:0000313" key="2">
    <source>
        <dbReference type="EMBL" id="KAK5242967.1"/>
    </source>
</evidence>
<feature type="compositionally biased region" description="Low complexity" evidence="1">
    <location>
        <begin position="143"/>
        <end position="158"/>
    </location>
</feature>
<sequence length="222" mass="24859">FEAHLRTRRGQGEELYVWSESRQAWGEVINAFGRTHPYVVIIIARNEMADIHVDDENDVPEDYGPGLWEVFPEEDNDDGMELEDLDDVPKAADPALLAAVAALPRRRFVQSPKPTTDPDAMQSTPPNLNAPSVRAASKRQREPLIASPPSCSASPLPSDTEMEGEVHGSDEGQPASIPEAPDTRLDHARLEEDRWDFNVDLIYAQLDYLEQDIRNVLHRPST</sequence>
<reference evidence="2 3" key="1">
    <citation type="submission" date="2023-08" db="EMBL/GenBank/DDBJ databases">
        <title>Black Yeasts Isolated from many extreme environments.</title>
        <authorList>
            <person name="Coleine C."/>
            <person name="Stajich J.E."/>
            <person name="Selbmann L."/>
        </authorList>
    </citation>
    <scope>NUCLEOTIDE SEQUENCE [LARGE SCALE GENOMIC DNA]</scope>
    <source>
        <strain evidence="2 3">CCFEE 536</strain>
    </source>
</reference>
<protein>
    <submittedName>
        <fullName evidence="2">Uncharacterized protein</fullName>
    </submittedName>
</protein>
<dbReference type="Proteomes" id="UP001357485">
    <property type="component" value="Unassembled WGS sequence"/>
</dbReference>
<comment type="caution">
    <text evidence="2">The sequence shown here is derived from an EMBL/GenBank/DDBJ whole genome shotgun (WGS) entry which is preliminary data.</text>
</comment>
<gene>
    <name evidence="2" type="ORF">LTR16_008171</name>
</gene>
<name>A0ABR0LUU7_9PEZI</name>
<feature type="compositionally biased region" description="Polar residues" evidence="1">
    <location>
        <begin position="121"/>
        <end position="130"/>
    </location>
</feature>
<dbReference type="EMBL" id="JAVRRA010010095">
    <property type="protein sequence ID" value="KAK5242967.1"/>
    <property type="molecule type" value="Genomic_DNA"/>
</dbReference>
<accession>A0ABR0LUU7</accession>
<evidence type="ECO:0000256" key="1">
    <source>
        <dbReference type="SAM" id="MobiDB-lite"/>
    </source>
</evidence>
<organism evidence="2 3">
    <name type="scientific">Cryomyces antarcticus</name>
    <dbReference type="NCBI Taxonomy" id="329879"/>
    <lineage>
        <taxon>Eukaryota</taxon>
        <taxon>Fungi</taxon>
        <taxon>Dikarya</taxon>
        <taxon>Ascomycota</taxon>
        <taxon>Pezizomycotina</taxon>
        <taxon>Dothideomycetes</taxon>
        <taxon>Dothideomycetes incertae sedis</taxon>
        <taxon>Cryomyces</taxon>
    </lineage>
</organism>
<feature type="region of interest" description="Disordered" evidence="1">
    <location>
        <begin position="107"/>
        <end position="185"/>
    </location>
</feature>
<proteinExistence type="predicted"/>
<evidence type="ECO:0000313" key="3">
    <source>
        <dbReference type="Proteomes" id="UP001357485"/>
    </source>
</evidence>